<feature type="chain" id="PRO_5028990073" description="TRAP-type mannitol/chloroaromatic compound transport system, periplasmic component" evidence="2">
    <location>
        <begin position="39"/>
        <end position="365"/>
    </location>
</feature>
<dbReference type="GO" id="GO:0055085">
    <property type="term" value="P:transmembrane transport"/>
    <property type="evidence" value="ECO:0007669"/>
    <property type="project" value="InterPro"/>
</dbReference>
<dbReference type="KEGG" id="ifl:C1H71_12410"/>
<evidence type="ECO:0000256" key="2">
    <source>
        <dbReference type="SAM" id="SignalP"/>
    </source>
</evidence>
<dbReference type="InterPro" id="IPR038404">
    <property type="entry name" value="TRAP_DctP_sf"/>
</dbReference>
<evidence type="ECO:0008006" key="5">
    <source>
        <dbReference type="Google" id="ProtNLM"/>
    </source>
</evidence>
<reference evidence="3 4" key="1">
    <citation type="submission" date="2018-01" db="EMBL/GenBank/DDBJ databases">
        <title>Genome sequence of Iodobacter sp. strain PCH194 isolated from Indian Trans-Himalaya.</title>
        <authorList>
            <person name="Kumar V."/>
            <person name="Thakur V."/>
            <person name="Kumar S."/>
            <person name="Singh D."/>
        </authorList>
    </citation>
    <scope>NUCLEOTIDE SEQUENCE [LARGE SCALE GENOMIC DNA]</scope>
    <source>
        <strain evidence="3 4">PCH194</strain>
    </source>
</reference>
<dbReference type="PANTHER" id="PTHR33376:SF4">
    <property type="entry name" value="SIALIC ACID-BINDING PERIPLASMIC PROTEIN SIAP"/>
    <property type="match status" value="1"/>
</dbReference>
<keyword evidence="4" id="KW-1185">Reference proteome</keyword>
<dbReference type="InterPro" id="IPR018389">
    <property type="entry name" value="DctP_fam"/>
</dbReference>
<proteinExistence type="predicted"/>
<evidence type="ECO:0000313" key="3">
    <source>
        <dbReference type="EMBL" id="QBC44253.1"/>
    </source>
</evidence>
<dbReference type="AlphaFoldDB" id="A0A7G3GB20"/>
<evidence type="ECO:0000256" key="1">
    <source>
        <dbReference type="ARBA" id="ARBA00022729"/>
    </source>
</evidence>
<dbReference type="EMBL" id="CP025781">
    <property type="protein sequence ID" value="QBC44253.1"/>
    <property type="molecule type" value="Genomic_DNA"/>
</dbReference>
<dbReference type="Proteomes" id="UP000515917">
    <property type="component" value="Chromosome"/>
</dbReference>
<feature type="signal peptide" evidence="2">
    <location>
        <begin position="1"/>
        <end position="38"/>
    </location>
</feature>
<dbReference type="PANTHER" id="PTHR33376">
    <property type="match status" value="1"/>
</dbReference>
<dbReference type="Pfam" id="PF03480">
    <property type="entry name" value="DctP"/>
    <property type="match status" value="1"/>
</dbReference>
<evidence type="ECO:0000313" key="4">
    <source>
        <dbReference type="Proteomes" id="UP000515917"/>
    </source>
</evidence>
<dbReference type="NCBIfam" id="NF037995">
    <property type="entry name" value="TRAP_S1"/>
    <property type="match status" value="1"/>
</dbReference>
<keyword evidence="1 2" id="KW-0732">Signal</keyword>
<dbReference type="Gene3D" id="3.40.190.170">
    <property type="entry name" value="Bacterial extracellular solute-binding protein, family 7"/>
    <property type="match status" value="1"/>
</dbReference>
<dbReference type="CDD" id="cd13602">
    <property type="entry name" value="PBP2_TRAP_BpDctp6_7"/>
    <property type="match status" value="1"/>
</dbReference>
<sequence>MTTANVLPPPCCSAKGAPMWMSKLAIAIALLFSHSLYAEDNVATEPLKAIGSWSMLSQFKDYEKPFWTELLPKQSQGRIQVSLNAFNDVGLKGSEVLRLMKLGMTDFGTTILSYISEQDPRAEAVDLAGLTINAEMERNVVNSYRPVLEQYFEHKHGIKVLAMWPYSAQLLMCNGPVKNLEGLKGKKVRVSMRTTSDLIEAYGAITLSIPFDQVYNKMKDKQLDCLITSALAAHTAHFYQVATHIYNLPLGWSVVMLGVNQASWAKIEARDQKTIEVGINKLADDLWKAADTQTALGIACNTGKNCSLAEQGSMTLITPSANDEVRLAKTVKQVVLKRWAERCGKECVNEWNKSVGKLLNISLVE</sequence>
<accession>A0A7G3GB20</accession>
<protein>
    <recommendedName>
        <fullName evidence="5">TRAP-type mannitol/chloroaromatic compound transport system, periplasmic component</fullName>
    </recommendedName>
</protein>
<organism evidence="3 4">
    <name type="scientific">Iodobacter fluviatilis</name>
    <dbReference type="NCBI Taxonomy" id="537"/>
    <lineage>
        <taxon>Bacteria</taxon>
        <taxon>Pseudomonadati</taxon>
        <taxon>Pseudomonadota</taxon>
        <taxon>Betaproteobacteria</taxon>
        <taxon>Neisseriales</taxon>
        <taxon>Chitinibacteraceae</taxon>
        <taxon>Iodobacter</taxon>
    </lineage>
</organism>
<gene>
    <name evidence="3" type="ORF">C1H71_12410</name>
</gene>
<name>A0A7G3GB20_9NEIS</name>